<sequence length="241" mass="25252">MSEATLATRIDQALLPDHEYAVEGAALCNPSAVEHPDQSGLGEGQLRVALSLRRIGEGHLSSIGFAAAVIGPANRLAVADRPGPLVVGRWTSANHRRDLLAAGVTDEGGDNEISAGVLDAPYQHWELIQVGNCGAPIATEAGWLVLTHGVGPMRQYAIGALMLDLQQPEHVIAELPGPLLEPDETERDGYVPDVIYSCGGIVHDGVLGLPYAAADARIAFATIPLAALIAAMTPTRTPVRT</sequence>
<keyword evidence="2" id="KW-0808">Transferase</keyword>
<dbReference type="InterPro" id="IPR007184">
    <property type="entry name" value="Mannoside_phosphorylase"/>
</dbReference>
<dbReference type="InterPro" id="IPR023296">
    <property type="entry name" value="Glyco_hydro_beta-prop_sf"/>
</dbReference>
<keyword evidence="5" id="KW-1185">Reference proteome</keyword>
<dbReference type="Pfam" id="PF04041">
    <property type="entry name" value="Glyco_hydro_130"/>
    <property type="match status" value="1"/>
</dbReference>
<evidence type="ECO:0000313" key="5">
    <source>
        <dbReference type="Proteomes" id="UP001143480"/>
    </source>
</evidence>
<dbReference type="RefSeq" id="WP_271189365.1">
    <property type="nucleotide sequence ID" value="NZ_BSFP01000022.1"/>
</dbReference>
<comment type="similarity">
    <text evidence="3">Belongs to the glycosyl hydrolase 130 family.</text>
</comment>
<evidence type="ECO:0000256" key="2">
    <source>
        <dbReference type="ARBA" id="ARBA00022679"/>
    </source>
</evidence>
<reference evidence="4" key="1">
    <citation type="journal article" date="2014" name="Int. J. Syst. Evol. Microbiol.">
        <title>Complete genome sequence of Corynebacterium casei LMG S-19264T (=DSM 44701T), isolated from a smear-ripened cheese.</title>
        <authorList>
            <consortium name="US DOE Joint Genome Institute (JGI-PGF)"/>
            <person name="Walter F."/>
            <person name="Albersmeier A."/>
            <person name="Kalinowski J."/>
            <person name="Ruckert C."/>
        </authorList>
    </citation>
    <scope>NUCLEOTIDE SEQUENCE</scope>
    <source>
        <strain evidence="4">VKM Ac-1321</strain>
    </source>
</reference>
<evidence type="ECO:0000256" key="3">
    <source>
        <dbReference type="ARBA" id="ARBA00024356"/>
    </source>
</evidence>
<evidence type="ECO:0000313" key="4">
    <source>
        <dbReference type="EMBL" id="GLL02286.1"/>
    </source>
</evidence>
<evidence type="ECO:0000256" key="1">
    <source>
        <dbReference type="ARBA" id="ARBA00022676"/>
    </source>
</evidence>
<comment type="caution">
    <text evidence="4">The sequence shown here is derived from an EMBL/GenBank/DDBJ whole genome shotgun (WGS) entry which is preliminary data.</text>
</comment>
<dbReference type="Gene3D" id="2.115.10.20">
    <property type="entry name" value="Glycosyl hydrolase domain, family 43"/>
    <property type="match status" value="1"/>
</dbReference>
<gene>
    <name evidence="4" type="ORF">GCM10017581_040280</name>
</gene>
<proteinExistence type="inferred from homology"/>
<dbReference type="PANTHER" id="PTHR34106">
    <property type="entry name" value="GLYCOSIDASE"/>
    <property type="match status" value="1"/>
</dbReference>
<reference evidence="4" key="2">
    <citation type="submission" date="2023-01" db="EMBL/GenBank/DDBJ databases">
        <authorList>
            <person name="Sun Q."/>
            <person name="Evtushenko L."/>
        </authorList>
    </citation>
    <scope>NUCLEOTIDE SEQUENCE</scope>
    <source>
        <strain evidence="4">VKM Ac-1321</strain>
    </source>
</reference>
<name>A0A9W6KL48_9ACTN</name>
<dbReference type="SUPFAM" id="SSF75005">
    <property type="entry name" value="Arabinanase/levansucrase/invertase"/>
    <property type="match status" value="1"/>
</dbReference>
<dbReference type="Proteomes" id="UP001143480">
    <property type="component" value="Unassembled WGS sequence"/>
</dbReference>
<dbReference type="PANTHER" id="PTHR34106:SF4">
    <property type="entry name" value="BLL5143 PROTEIN"/>
    <property type="match status" value="1"/>
</dbReference>
<protein>
    <submittedName>
        <fullName evidence="4">Uncharacterized protein</fullName>
    </submittedName>
</protein>
<organism evidence="4 5">
    <name type="scientific">Dactylosporangium matsuzakiense</name>
    <dbReference type="NCBI Taxonomy" id="53360"/>
    <lineage>
        <taxon>Bacteria</taxon>
        <taxon>Bacillati</taxon>
        <taxon>Actinomycetota</taxon>
        <taxon>Actinomycetes</taxon>
        <taxon>Micromonosporales</taxon>
        <taxon>Micromonosporaceae</taxon>
        <taxon>Dactylosporangium</taxon>
    </lineage>
</organism>
<dbReference type="AlphaFoldDB" id="A0A9W6KL48"/>
<keyword evidence="1" id="KW-0328">Glycosyltransferase</keyword>
<dbReference type="GO" id="GO:0016757">
    <property type="term" value="F:glycosyltransferase activity"/>
    <property type="evidence" value="ECO:0007669"/>
    <property type="project" value="UniProtKB-KW"/>
</dbReference>
<accession>A0A9W6KL48</accession>
<dbReference type="EMBL" id="BSFP01000022">
    <property type="protein sequence ID" value="GLL02286.1"/>
    <property type="molecule type" value="Genomic_DNA"/>
</dbReference>